<gene>
    <name evidence="1" type="ORF">CDAR_478471</name>
</gene>
<name>A0AAV4VC43_9ARAC</name>
<keyword evidence="2" id="KW-1185">Reference proteome</keyword>
<organism evidence="1 2">
    <name type="scientific">Caerostris darwini</name>
    <dbReference type="NCBI Taxonomy" id="1538125"/>
    <lineage>
        <taxon>Eukaryota</taxon>
        <taxon>Metazoa</taxon>
        <taxon>Ecdysozoa</taxon>
        <taxon>Arthropoda</taxon>
        <taxon>Chelicerata</taxon>
        <taxon>Arachnida</taxon>
        <taxon>Araneae</taxon>
        <taxon>Araneomorphae</taxon>
        <taxon>Entelegynae</taxon>
        <taxon>Araneoidea</taxon>
        <taxon>Araneidae</taxon>
        <taxon>Caerostris</taxon>
    </lineage>
</organism>
<accession>A0AAV4VC43</accession>
<comment type="caution">
    <text evidence="1">The sequence shown here is derived from an EMBL/GenBank/DDBJ whole genome shotgun (WGS) entry which is preliminary data.</text>
</comment>
<dbReference type="AlphaFoldDB" id="A0AAV4VC43"/>
<reference evidence="1 2" key="1">
    <citation type="submission" date="2021-06" db="EMBL/GenBank/DDBJ databases">
        <title>Caerostris darwini draft genome.</title>
        <authorList>
            <person name="Kono N."/>
            <person name="Arakawa K."/>
        </authorList>
    </citation>
    <scope>NUCLEOTIDE SEQUENCE [LARGE SCALE GENOMIC DNA]</scope>
</reference>
<evidence type="ECO:0000313" key="2">
    <source>
        <dbReference type="Proteomes" id="UP001054837"/>
    </source>
</evidence>
<protein>
    <submittedName>
        <fullName evidence="1">Uncharacterized protein</fullName>
    </submittedName>
</protein>
<sequence length="199" mass="22424">MNEIDINLSFPPVLQTRTLCFPLPPHPLPTRRLASDERVRRRLQSKTPQRPCFFFVFRLFFLRGVFLGTGHHFSLGPATSGNCPPFETDTCATMGAWAASSFQKTEMKINIAFEKSGTCDYKRARVSFAPPFPGTVCHHGVLSTRAEKEIVCARFSSCSSGCSRKCRDYTHLQQNNITPGRLKSYHCGDLCPFQFAIHD</sequence>
<proteinExistence type="predicted"/>
<dbReference type="Proteomes" id="UP001054837">
    <property type="component" value="Unassembled WGS sequence"/>
</dbReference>
<evidence type="ECO:0000313" key="1">
    <source>
        <dbReference type="EMBL" id="GIY67867.1"/>
    </source>
</evidence>
<dbReference type="EMBL" id="BPLQ01012784">
    <property type="protein sequence ID" value="GIY67867.1"/>
    <property type="molecule type" value="Genomic_DNA"/>
</dbReference>